<protein>
    <submittedName>
        <fullName evidence="1">Heavy-metal-associated domain-containing protein</fullName>
    </submittedName>
</protein>
<gene>
    <name evidence="1" type="ORF">LLJM1_0997</name>
</gene>
<dbReference type="GO" id="GO:0046872">
    <property type="term" value="F:metal ion binding"/>
    <property type="evidence" value="ECO:0007669"/>
    <property type="project" value="InterPro"/>
</dbReference>
<dbReference type="SUPFAM" id="SSF55008">
    <property type="entry name" value="HMA, heavy metal-associated domain"/>
    <property type="match status" value="1"/>
</dbReference>
<accession>A0A161V6R1</accession>
<name>A0A161V6R1_LACLC</name>
<organism evidence="1 2">
    <name type="scientific">Lactococcus lactis subsp. cremoris</name>
    <name type="common">Streptococcus cremoris</name>
    <dbReference type="NCBI Taxonomy" id="1359"/>
    <lineage>
        <taxon>Bacteria</taxon>
        <taxon>Bacillati</taxon>
        <taxon>Bacillota</taxon>
        <taxon>Bacilli</taxon>
        <taxon>Lactobacillales</taxon>
        <taxon>Streptococcaceae</taxon>
        <taxon>Lactococcus</taxon>
    </lineage>
</organism>
<sequence>MSKIIMKLDELSCPSCLAKIEGSMTGTKGVISAKVLFNASKVKAEFDENIVKSDELVTKVEKLGYPVQSSKVTLV</sequence>
<dbReference type="RefSeq" id="WP_021165185.1">
    <property type="nucleotide sequence ID" value="NZ_CP015899.2"/>
</dbReference>
<dbReference type="PROSITE" id="PS50846">
    <property type="entry name" value="HMA_2"/>
    <property type="match status" value="1"/>
</dbReference>
<dbReference type="InterPro" id="IPR036163">
    <property type="entry name" value="HMA_dom_sf"/>
</dbReference>
<dbReference type="EMBL" id="CP015899">
    <property type="protein sequence ID" value="ARE28373.1"/>
    <property type="molecule type" value="Genomic_DNA"/>
</dbReference>
<evidence type="ECO:0000313" key="1">
    <source>
        <dbReference type="EMBL" id="ARE28373.1"/>
    </source>
</evidence>
<dbReference type="Gene3D" id="3.30.70.100">
    <property type="match status" value="1"/>
</dbReference>
<reference evidence="1 2" key="1">
    <citation type="journal article" date="2017" name="BMC Genomics">
        <title>Comparative and functional genomics of the Lactococcus lactis taxon; insights into evolution and niche adaptation.</title>
        <authorList>
            <person name="Kelleher P."/>
            <person name="Bottacini F."/>
            <person name="Mahony J."/>
            <person name="Kilcawley K.N."/>
            <person name="van Sinderen D."/>
        </authorList>
    </citation>
    <scope>NUCLEOTIDE SEQUENCE [LARGE SCALE GENOMIC DNA]</scope>
    <source>
        <strain evidence="1 2">JM1</strain>
    </source>
</reference>
<dbReference type="Proteomes" id="UP000191806">
    <property type="component" value="Chromosome"/>
</dbReference>
<proteinExistence type="predicted"/>
<dbReference type="CDD" id="cd00371">
    <property type="entry name" value="HMA"/>
    <property type="match status" value="1"/>
</dbReference>
<evidence type="ECO:0000313" key="2">
    <source>
        <dbReference type="Proteomes" id="UP000191806"/>
    </source>
</evidence>
<dbReference type="Pfam" id="PF00403">
    <property type="entry name" value="HMA"/>
    <property type="match status" value="1"/>
</dbReference>
<dbReference type="AlphaFoldDB" id="A0A161V6R1"/>
<dbReference type="InterPro" id="IPR006121">
    <property type="entry name" value="HMA_dom"/>
</dbReference>